<dbReference type="Proteomes" id="UP000032305">
    <property type="component" value="Unassembled WGS sequence"/>
</dbReference>
<dbReference type="Pfam" id="PF13621">
    <property type="entry name" value="Cupin_8"/>
    <property type="match status" value="1"/>
</dbReference>
<dbReference type="PROSITE" id="PS51184">
    <property type="entry name" value="JMJC"/>
    <property type="match status" value="1"/>
</dbReference>
<dbReference type="InterPro" id="IPR014710">
    <property type="entry name" value="RmlC-like_jellyroll"/>
</dbReference>
<dbReference type="Gene3D" id="2.60.120.10">
    <property type="entry name" value="Jelly Rolls"/>
    <property type="match status" value="1"/>
</dbReference>
<feature type="domain" description="JmjC" evidence="1">
    <location>
        <begin position="118"/>
        <end position="280"/>
    </location>
</feature>
<evidence type="ECO:0000259" key="1">
    <source>
        <dbReference type="PROSITE" id="PS51184"/>
    </source>
</evidence>
<gene>
    <name evidence="2" type="ORF">SP5_073_00260</name>
</gene>
<dbReference type="SMART" id="SM00558">
    <property type="entry name" value="JmjC"/>
    <property type="match status" value="1"/>
</dbReference>
<dbReference type="eggNOG" id="COG2850">
    <property type="taxonomic scope" value="Bacteria"/>
</dbReference>
<dbReference type="PANTHER" id="PTHR12461">
    <property type="entry name" value="HYPOXIA-INDUCIBLE FACTOR 1 ALPHA INHIBITOR-RELATED"/>
    <property type="match status" value="1"/>
</dbReference>
<dbReference type="PANTHER" id="PTHR12461:SF105">
    <property type="entry name" value="HYPOXIA-INDUCIBLE FACTOR 1-ALPHA INHIBITOR"/>
    <property type="match status" value="1"/>
</dbReference>
<dbReference type="InterPro" id="IPR003347">
    <property type="entry name" value="JmjC_dom"/>
</dbReference>
<dbReference type="AlphaFoldDB" id="A0A0A1W9P9"/>
<dbReference type="RefSeq" id="WP_052811563.1">
    <property type="nucleotide sequence ID" value="NZ_BBPI01000073.1"/>
</dbReference>
<evidence type="ECO:0000313" key="2">
    <source>
        <dbReference type="EMBL" id="GAM02098.1"/>
    </source>
</evidence>
<accession>A0A0A1W9P9</accession>
<dbReference type="SUPFAM" id="SSF51197">
    <property type="entry name" value="Clavaminate synthase-like"/>
    <property type="match status" value="1"/>
</dbReference>
<dbReference type="OrthoDB" id="479699at2"/>
<dbReference type="InterPro" id="IPR041667">
    <property type="entry name" value="Cupin_8"/>
</dbReference>
<keyword evidence="3" id="KW-1185">Reference proteome</keyword>
<organism evidence="2 3">
    <name type="scientific">Sphingomonas parapaucimobilis NBRC 15100</name>
    <dbReference type="NCBI Taxonomy" id="1219049"/>
    <lineage>
        <taxon>Bacteria</taxon>
        <taxon>Pseudomonadati</taxon>
        <taxon>Pseudomonadota</taxon>
        <taxon>Alphaproteobacteria</taxon>
        <taxon>Sphingomonadales</taxon>
        <taxon>Sphingomonadaceae</taxon>
        <taxon>Sphingomonas</taxon>
    </lineage>
</organism>
<proteinExistence type="predicted"/>
<evidence type="ECO:0000313" key="3">
    <source>
        <dbReference type="Proteomes" id="UP000032305"/>
    </source>
</evidence>
<sequence>MAERLPTARHARELVETKVPDLAALVQGNEPVILRGYAAHWPLVRAGQVSARAAADYLLGFDHGRPVTGYMGDPAIRGRFHYDETVTGLNFQTQTLPLRAFLTRLLDEAEGPGEPPALYMGSTDLDAYLPGFRRENDLVPSGELFQRHPPLASIWIGNRTIASAHYDMANNAAICATGRRRFTLFPPDQIGNLYPGPLAPTPGGQVVSMVDFARPDLDRYPRFADAMAHAVVAELEPGDLLIYPALWWHQVEALEAFNILVNYWWTTAPDYLDTPMDSVMHAMLSLRDRPAAEKRAWRAVFDHYIFGDGETVVAHLPPASQGPLAPLDEAMARRLRAYLLQRLNR</sequence>
<comment type="caution">
    <text evidence="2">The sequence shown here is derived from an EMBL/GenBank/DDBJ whole genome shotgun (WGS) entry which is preliminary data.</text>
</comment>
<name>A0A0A1W9P9_9SPHN</name>
<protein>
    <recommendedName>
        <fullName evidence="1">JmjC domain-containing protein</fullName>
    </recommendedName>
</protein>
<reference evidence="2 3" key="1">
    <citation type="submission" date="2014-11" db="EMBL/GenBank/DDBJ databases">
        <title>Whole genome shotgun sequence of Sphingomonas parapaucimobilis NBRC 15100.</title>
        <authorList>
            <person name="Katano-Makiyama Y."/>
            <person name="Hosoyama A."/>
            <person name="Hashimoto M."/>
            <person name="Hosoyama Y."/>
            <person name="Noguchi M."/>
            <person name="Numata M."/>
            <person name="Tsuchikane K."/>
            <person name="Hirakata S."/>
            <person name="Uohara A."/>
            <person name="Shimodaira J."/>
            <person name="Ohji S."/>
            <person name="Ichikawa N."/>
            <person name="Kimura A."/>
            <person name="Yamazoe A."/>
            <person name="Fujita N."/>
        </authorList>
    </citation>
    <scope>NUCLEOTIDE SEQUENCE [LARGE SCALE GENOMIC DNA]</scope>
    <source>
        <strain evidence="2 3">NBRC 15100</strain>
    </source>
</reference>
<dbReference type="EMBL" id="BBPI01000073">
    <property type="protein sequence ID" value="GAM02098.1"/>
    <property type="molecule type" value="Genomic_DNA"/>
</dbReference>